<accession>A0A437ME06</accession>
<dbReference type="GO" id="GO:1904680">
    <property type="term" value="F:peptide transmembrane transporter activity"/>
    <property type="evidence" value="ECO:0007669"/>
    <property type="project" value="TreeGrafter"/>
</dbReference>
<protein>
    <submittedName>
        <fullName evidence="5">ABC transporter substrate-binding protein</fullName>
    </submittedName>
</protein>
<name>A0A437ME06_9PROT</name>
<proteinExistence type="inferred from homology"/>
<dbReference type="GO" id="GO:0043190">
    <property type="term" value="C:ATP-binding cassette (ABC) transporter complex"/>
    <property type="evidence" value="ECO:0007669"/>
    <property type="project" value="InterPro"/>
</dbReference>
<dbReference type="CDD" id="cd08502">
    <property type="entry name" value="PBP2_NikA_DppA_OppA_like_16"/>
    <property type="match status" value="1"/>
</dbReference>
<dbReference type="PANTHER" id="PTHR30290:SF38">
    <property type="entry name" value="D,D-DIPEPTIDE-BINDING PERIPLASMIC PROTEIN DDPA-RELATED"/>
    <property type="match status" value="1"/>
</dbReference>
<evidence type="ECO:0000259" key="4">
    <source>
        <dbReference type="Pfam" id="PF00496"/>
    </source>
</evidence>
<dbReference type="Gene3D" id="3.10.105.10">
    <property type="entry name" value="Dipeptide-binding Protein, Domain 3"/>
    <property type="match status" value="1"/>
</dbReference>
<gene>
    <name evidence="5" type="ORF">EOD42_15450</name>
</gene>
<keyword evidence="6" id="KW-1185">Reference proteome</keyword>
<evidence type="ECO:0000256" key="2">
    <source>
        <dbReference type="ARBA" id="ARBA00005695"/>
    </source>
</evidence>
<dbReference type="PIRSF" id="PIRSF002741">
    <property type="entry name" value="MppA"/>
    <property type="match status" value="1"/>
</dbReference>
<comment type="caution">
    <text evidence="5">The sequence shown here is derived from an EMBL/GenBank/DDBJ whole genome shotgun (WGS) entry which is preliminary data.</text>
</comment>
<dbReference type="InterPro" id="IPR039424">
    <property type="entry name" value="SBP_5"/>
</dbReference>
<dbReference type="InterPro" id="IPR000914">
    <property type="entry name" value="SBP_5_dom"/>
</dbReference>
<feature type="domain" description="Solute-binding protein family 5" evidence="4">
    <location>
        <begin position="63"/>
        <end position="426"/>
    </location>
</feature>
<dbReference type="Pfam" id="PF00496">
    <property type="entry name" value="SBP_bac_5"/>
    <property type="match status" value="1"/>
</dbReference>
<keyword evidence="3" id="KW-0732">Signal</keyword>
<dbReference type="SUPFAM" id="SSF53850">
    <property type="entry name" value="Periplasmic binding protein-like II"/>
    <property type="match status" value="1"/>
</dbReference>
<dbReference type="GO" id="GO:0030288">
    <property type="term" value="C:outer membrane-bounded periplasmic space"/>
    <property type="evidence" value="ECO:0007669"/>
    <property type="project" value="UniProtKB-ARBA"/>
</dbReference>
<evidence type="ECO:0000256" key="1">
    <source>
        <dbReference type="ARBA" id="ARBA00004418"/>
    </source>
</evidence>
<dbReference type="AlphaFoldDB" id="A0A437ME06"/>
<organism evidence="5 6">
    <name type="scientific">Rhodovarius crocodyli</name>
    <dbReference type="NCBI Taxonomy" id="1979269"/>
    <lineage>
        <taxon>Bacteria</taxon>
        <taxon>Pseudomonadati</taxon>
        <taxon>Pseudomonadota</taxon>
        <taxon>Alphaproteobacteria</taxon>
        <taxon>Acetobacterales</taxon>
        <taxon>Roseomonadaceae</taxon>
        <taxon>Rhodovarius</taxon>
    </lineage>
</organism>
<dbReference type="InterPro" id="IPR030678">
    <property type="entry name" value="Peptide/Ni-bd"/>
</dbReference>
<dbReference type="PANTHER" id="PTHR30290">
    <property type="entry name" value="PERIPLASMIC BINDING COMPONENT OF ABC TRANSPORTER"/>
    <property type="match status" value="1"/>
</dbReference>
<comment type="similarity">
    <text evidence="2">Belongs to the bacterial solute-binding protein 5 family.</text>
</comment>
<sequence>MVATAAGVSAPSLVQAQANRVVKYVPRGDTPVLDPIWTTAYQTRDHAFLVFDTLFGLDAKFQPQPQMLEAAGTENDGKLWTLRLRPGLRFHDGSPVLAKDCVASIRRWGARDTFGQTLLGLTDELSAPDDRTIRFRLKAPFPLLPYALGKASPNICVMMPERLALTDPNTRVTEMVGSGPYRFLVNEQVQGAKLVYGKFDQYVPRESGTPEWTSGPKRANFERVEMHVIPDSGTAAAALAAGEVDWWWAPEADLIPLLRRNRQVVVREVDPTGLIGTLRLNQTVAPFNNPAIRRAILGAVDQADFMTAVAGTDPEMWRKDVGIFCPGTPMASDAGMEVLTRPRDLAASRKALADAGYNGEKVVLLSTTNIPILKAVSDVAADLFQRLGMNLDNQQMDWGTVVQRRVSKNAPEQGGWSAFGTFWGGLDMFDPAVHAFLRGTGANAAPGWPEAPRIEELRTQWLAADEAGQRRLARDIQLQAFQDVPYIPLGQQKSFTAYRRNLEGVLDGLPVFWNIRRA</sequence>
<dbReference type="Gene3D" id="3.90.76.10">
    <property type="entry name" value="Dipeptide-binding Protein, Domain 1"/>
    <property type="match status" value="1"/>
</dbReference>
<dbReference type="GO" id="GO:0015833">
    <property type="term" value="P:peptide transport"/>
    <property type="evidence" value="ECO:0007669"/>
    <property type="project" value="TreeGrafter"/>
</dbReference>
<reference evidence="5 6" key="1">
    <citation type="submission" date="2019-01" db="EMBL/GenBank/DDBJ databases">
        <authorList>
            <person name="Chen W.-M."/>
        </authorList>
    </citation>
    <scope>NUCLEOTIDE SEQUENCE [LARGE SCALE GENOMIC DNA]</scope>
    <source>
        <strain evidence="5 6">CCP-6</strain>
    </source>
</reference>
<evidence type="ECO:0000256" key="3">
    <source>
        <dbReference type="ARBA" id="ARBA00022729"/>
    </source>
</evidence>
<evidence type="ECO:0000313" key="6">
    <source>
        <dbReference type="Proteomes" id="UP000282957"/>
    </source>
</evidence>
<dbReference type="EMBL" id="SACL01000005">
    <property type="protein sequence ID" value="RVT95823.1"/>
    <property type="molecule type" value="Genomic_DNA"/>
</dbReference>
<evidence type="ECO:0000313" key="5">
    <source>
        <dbReference type="EMBL" id="RVT95823.1"/>
    </source>
</evidence>
<comment type="subcellular location">
    <subcellularLocation>
        <location evidence="1">Periplasm</location>
    </subcellularLocation>
</comment>
<dbReference type="OrthoDB" id="7233744at2"/>
<dbReference type="Proteomes" id="UP000282957">
    <property type="component" value="Unassembled WGS sequence"/>
</dbReference>
<dbReference type="Gene3D" id="3.40.190.10">
    <property type="entry name" value="Periplasmic binding protein-like II"/>
    <property type="match status" value="1"/>
</dbReference>